<name>A0A1Q5Q4P0_9ACTO</name>
<comment type="subcellular location">
    <subcellularLocation>
        <location evidence="6">Cell membrane</location>
        <topology evidence="6">Multi-pass membrane protein</topology>
    </subcellularLocation>
    <subcellularLocation>
        <location evidence="1">Membrane</location>
    </subcellularLocation>
</comment>
<organism evidence="7 8">
    <name type="scientific">Bowdeniella nasicola</name>
    <dbReference type="NCBI Taxonomy" id="208480"/>
    <lineage>
        <taxon>Bacteria</taxon>
        <taxon>Bacillati</taxon>
        <taxon>Actinomycetota</taxon>
        <taxon>Actinomycetes</taxon>
        <taxon>Actinomycetales</taxon>
        <taxon>Actinomycetaceae</taxon>
        <taxon>Bowdeniella</taxon>
    </lineage>
</organism>
<evidence type="ECO:0000256" key="6">
    <source>
        <dbReference type="RuleBase" id="RU363076"/>
    </source>
</evidence>
<dbReference type="PROSITE" id="PS50895">
    <property type="entry name" value="SURF1"/>
    <property type="match status" value="1"/>
</dbReference>
<dbReference type="InterPro" id="IPR045214">
    <property type="entry name" value="Surf1/Surf4"/>
</dbReference>
<evidence type="ECO:0000256" key="1">
    <source>
        <dbReference type="ARBA" id="ARBA00004370"/>
    </source>
</evidence>
<feature type="transmembrane region" description="Helical" evidence="6">
    <location>
        <begin position="12"/>
        <end position="34"/>
    </location>
</feature>
<keyword evidence="5 6" id="KW-0472">Membrane</keyword>
<evidence type="ECO:0000256" key="5">
    <source>
        <dbReference type="ARBA" id="ARBA00023136"/>
    </source>
</evidence>
<dbReference type="GO" id="GO:0005886">
    <property type="term" value="C:plasma membrane"/>
    <property type="evidence" value="ECO:0007669"/>
    <property type="project" value="UniProtKB-SubCell"/>
</dbReference>
<gene>
    <name evidence="7" type="ORF">BSZ39_02105</name>
</gene>
<evidence type="ECO:0000313" key="8">
    <source>
        <dbReference type="Proteomes" id="UP000185628"/>
    </source>
</evidence>
<reference evidence="8" key="1">
    <citation type="submission" date="2016-12" db="EMBL/GenBank/DDBJ databases">
        <authorList>
            <person name="Meng X."/>
        </authorList>
    </citation>
    <scope>NUCLEOTIDE SEQUENCE [LARGE SCALE GENOMIC DNA]</scope>
    <source>
        <strain evidence="8">DSM 19116</strain>
    </source>
</reference>
<dbReference type="RefSeq" id="WP_073715746.1">
    <property type="nucleotide sequence ID" value="NZ_MQVR01000007.1"/>
</dbReference>
<keyword evidence="3 6" id="KW-0812">Transmembrane</keyword>
<dbReference type="CDD" id="cd06662">
    <property type="entry name" value="SURF1"/>
    <property type="match status" value="1"/>
</dbReference>
<dbReference type="EMBL" id="MQVR01000007">
    <property type="protein sequence ID" value="OKL54794.1"/>
    <property type="molecule type" value="Genomic_DNA"/>
</dbReference>
<evidence type="ECO:0000256" key="3">
    <source>
        <dbReference type="ARBA" id="ARBA00022692"/>
    </source>
</evidence>
<dbReference type="OrthoDB" id="9807214at2"/>
<dbReference type="PANTHER" id="PTHR23427">
    <property type="entry name" value="SURFEIT LOCUS PROTEIN"/>
    <property type="match status" value="1"/>
</dbReference>
<protein>
    <recommendedName>
        <fullName evidence="6">SURF1-like protein</fullName>
    </recommendedName>
</protein>
<proteinExistence type="inferred from homology"/>
<dbReference type="Proteomes" id="UP000185628">
    <property type="component" value="Unassembled WGS sequence"/>
</dbReference>
<sequence>MNRYRFLTSGRWVGLMLTALIVVVTCILLGMWQWGRYEHKRDLVAQFDRAYNAPTIPLADVVAEGVSIDGTREWRPVELTGQWTGEQILIRNRAVGGKNAYRVVAVLQTPGINVVVDRGWLPVEETAPTPPPLPSGQVSFVGRLRPPEPADSRGITQGQAHAINPNQLGQGALLNGYVQVTDGLDGLRGYPTPERDLGPHLSYAFQWWVFALGAVVGLVILARREAAENAGRIAPRPKRASLEREEDALLDSQL</sequence>
<dbReference type="AlphaFoldDB" id="A0A1Q5Q4P0"/>
<comment type="caution">
    <text evidence="7">The sequence shown here is derived from an EMBL/GenBank/DDBJ whole genome shotgun (WGS) entry which is preliminary data.</text>
</comment>
<keyword evidence="8" id="KW-1185">Reference proteome</keyword>
<evidence type="ECO:0000256" key="4">
    <source>
        <dbReference type="ARBA" id="ARBA00022989"/>
    </source>
</evidence>
<dbReference type="InterPro" id="IPR002994">
    <property type="entry name" value="Surf1/Shy1"/>
</dbReference>
<feature type="transmembrane region" description="Helical" evidence="6">
    <location>
        <begin position="205"/>
        <end position="222"/>
    </location>
</feature>
<evidence type="ECO:0000313" key="7">
    <source>
        <dbReference type="EMBL" id="OKL54794.1"/>
    </source>
</evidence>
<dbReference type="Pfam" id="PF02104">
    <property type="entry name" value="SURF1"/>
    <property type="match status" value="1"/>
</dbReference>
<evidence type="ECO:0000256" key="2">
    <source>
        <dbReference type="ARBA" id="ARBA00007165"/>
    </source>
</evidence>
<keyword evidence="6" id="KW-1003">Cell membrane</keyword>
<accession>A0A1Q5Q4P0</accession>
<dbReference type="PANTHER" id="PTHR23427:SF2">
    <property type="entry name" value="SURFEIT LOCUS PROTEIN 1"/>
    <property type="match status" value="1"/>
</dbReference>
<comment type="similarity">
    <text evidence="2 6">Belongs to the SURF1 family.</text>
</comment>
<keyword evidence="4 6" id="KW-1133">Transmembrane helix</keyword>